<dbReference type="PANTHER" id="PTHR35010:SF2">
    <property type="entry name" value="BLL4672 PROTEIN"/>
    <property type="match status" value="1"/>
</dbReference>
<name>A0ABV3DQR7_9ACTN</name>
<keyword evidence="3" id="KW-1185">Reference proteome</keyword>
<dbReference type="Gene3D" id="1.10.260.40">
    <property type="entry name" value="lambda repressor-like DNA-binding domains"/>
    <property type="match status" value="1"/>
</dbReference>
<dbReference type="Gene3D" id="3.30.450.180">
    <property type="match status" value="1"/>
</dbReference>
<dbReference type="PANTHER" id="PTHR35010">
    <property type="entry name" value="BLL4672 PROTEIN-RELATED"/>
    <property type="match status" value="1"/>
</dbReference>
<gene>
    <name evidence="2" type="ORF">AB0C36_31890</name>
</gene>
<dbReference type="PROSITE" id="PS50943">
    <property type="entry name" value="HTH_CROC1"/>
    <property type="match status" value="1"/>
</dbReference>
<dbReference type="SUPFAM" id="SSF47413">
    <property type="entry name" value="lambda repressor-like DNA-binding domains"/>
    <property type="match status" value="1"/>
</dbReference>
<reference evidence="2 3" key="1">
    <citation type="submission" date="2024-06" db="EMBL/GenBank/DDBJ databases">
        <title>The Natural Products Discovery Center: Release of the First 8490 Sequenced Strains for Exploring Actinobacteria Biosynthetic Diversity.</title>
        <authorList>
            <person name="Kalkreuter E."/>
            <person name="Kautsar S.A."/>
            <person name="Yang D."/>
            <person name="Bader C.D."/>
            <person name="Teijaro C.N."/>
            <person name="Fluegel L."/>
            <person name="Davis C.M."/>
            <person name="Simpson J.R."/>
            <person name="Lauterbach L."/>
            <person name="Steele A.D."/>
            <person name="Gui C."/>
            <person name="Meng S."/>
            <person name="Li G."/>
            <person name="Viehrig K."/>
            <person name="Ye F."/>
            <person name="Su P."/>
            <person name="Kiefer A.F."/>
            <person name="Nichols A."/>
            <person name="Cepeda A.J."/>
            <person name="Yan W."/>
            <person name="Fan B."/>
            <person name="Jiang Y."/>
            <person name="Adhikari A."/>
            <person name="Zheng C.-J."/>
            <person name="Schuster L."/>
            <person name="Cowan T.M."/>
            <person name="Smanski M.J."/>
            <person name="Chevrette M.G."/>
            <person name="De Carvalho L.P.S."/>
            <person name="Shen B."/>
        </authorList>
    </citation>
    <scope>NUCLEOTIDE SEQUENCE [LARGE SCALE GENOMIC DNA]</scope>
    <source>
        <strain evidence="2 3">NPDC048946</strain>
    </source>
</reference>
<dbReference type="InterPro" id="IPR001387">
    <property type="entry name" value="Cro/C1-type_HTH"/>
</dbReference>
<dbReference type="RefSeq" id="WP_358360944.1">
    <property type="nucleotide sequence ID" value="NZ_JBEZFP010000110.1"/>
</dbReference>
<dbReference type="EMBL" id="JBEZFP010000110">
    <property type="protein sequence ID" value="MEU8138098.1"/>
    <property type="molecule type" value="Genomic_DNA"/>
</dbReference>
<dbReference type="CDD" id="cd00093">
    <property type="entry name" value="HTH_XRE"/>
    <property type="match status" value="1"/>
</dbReference>
<dbReference type="InterPro" id="IPR010982">
    <property type="entry name" value="Lambda_DNA-bd_dom_sf"/>
</dbReference>
<evidence type="ECO:0000313" key="3">
    <source>
        <dbReference type="Proteomes" id="UP001551482"/>
    </source>
</evidence>
<accession>A0ABV3DQR7</accession>
<evidence type="ECO:0000259" key="1">
    <source>
        <dbReference type="PROSITE" id="PS50943"/>
    </source>
</evidence>
<proteinExistence type="predicted"/>
<dbReference type="Proteomes" id="UP001551482">
    <property type="component" value="Unassembled WGS sequence"/>
</dbReference>
<dbReference type="InterPro" id="IPR041413">
    <property type="entry name" value="MLTR_LBD"/>
</dbReference>
<sequence length="275" mass="30245">MDTRVELSEFLKSRRARLTPQDVGLRAYGGRRRVVGLRREELAGLAGVSVAHYTRLEQGRSDSVSAEVLTAIGTALRLDDDERTYLSQLARPDARTCPETAVPPRPGLRHLVASFGATPAILVGRHTEIVAWNPVAAALFGDFAAMPEGERSISDLIFRHPHIRELHGDGWVHTALEHAAHLRVLAACYRGDKRLAAHIERLRAASPDFARMWAAHPVARAAHRFYRLNHPVVGELELYGELLTLPGDPEYSGLDLFAAEPGSASERALRRLAAA</sequence>
<feature type="domain" description="HTH cro/C1-type" evidence="1">
    <location>
        <begin position="36"/>
        <end position="83"/>
    </location>
</feature>
<protein>
    <submittedName>
        <fullName evidence="2">Helix-turn-helix transcriptional regulator</fullName>
    </submittedName>
</protein>
<comment type="caution">
    <text evidence="2">The sequence shown here is derived from an EMBL/GenBank/DDBJ whole genome shotgun (WGS) entry which is preliminary data.</text>
</comment>
<organism evidence="2 3">
    <name type="scientific">Streptodolium elevatio</name>
    <dbReference type="NCBI Taxonomy" id="3157996"/>
    <lineage>
        <taxon>Bacteria</taxon>
        <taxon>Bacillati</taxon>
        <taxon>Actinomycetota</taxon>
        <taxon>Actinomycetes</taxon>
        <taxon>Kitasatosporales</taxon>
        <taxon>Streptomycetaceae</taxon>
        <taxon>Streptodolium</taxon>
    </lineage>
</organism>
<evidence type="ECO:0000313" key="2">
    <source>
        <dbReference type="EMBL" id="MEU8138098.1"/>
    </source>
</evidence>
<dbReference type="SMART" id="SM00530">
    <property type="entry name" value="HTH_XRE"/>
    <property type="match status" value="1"/>
</dbReference>
<dbReference type="Pfam" id="PF17765">
    <property type="entry name" value="MLTR_LBD"/>
    <property type="match status" value="1"/>
</dbReference>
<dbReference type="Pfam" id="PF13560">
    <property type="entry name" value="HTH_31"/>
    <property type="match status" value="1"/>
</dbReference>